<feature type="compositionally biased region" description="Basic and acidic residues" evidence="2">
    <location>
        <begin position="1"/>
        <end position="20"/>
    </location>
</feature>
<gene>
    <name evidence="4" type="ORF">KFL_001530020</name>
</gene>
<feature type="region of interest" description="Disordered" evidence="2">
    <location>
        <begin position="64"/>
        <end position="95"/>
    </location>
</feature>
<dbReference type="AlphaFoldDB" id="A0A1Y1I297"/>
<keyword evidence="5" id="KW-1185">Reference proteome</keyword>
<dbReference type="SUPFAM" id="SSF56112">
    <property type="entry name" value="Protein kinase-like (PK-like)"/>
    <property type="match status" value="1"/>
</dbReference>
<dbReference type="InterPro" id="IPR017441">
    <property type="entry name" value="Protein_kinase_ATP_BS"/>
</dbReference>
<feature type="compositionally biased region" description="Basic and acidic residues" evidence="2">
    <location>
        <begin position="40"/>
        <end position="51"/>
    </location>
</feature>
<dbReference type="GO" id="GO:0004672">
    <property type="term" value="F:protein kinase activity"/>
    <property type="evidence" value="ECO:0007669"/>
    <property type="project" value="InterPro"/>
</dbReference>
<sequence length="272" mass="29485">MHEEETKSKTEADANEHHLETAVTSARPTVTSAVLLAGEAGKEKLTRTRHEAIQEGWGRDVARDKRARSAVRTTRAESRLAEERARVPTEAGESHAVTENMKMKDPVGVESCPESGASCAASVTEPAAENPQPAQLDYMELPQLLCLKDRTGIVLGDMLGGGSFGTVYEASLKGSQWPAWLLELDLVVKVVRDNASGNGGGGVSRGRVFDEFVLGSVRHPSLVSCLGFTQSSPFWALFERCDCGSLWKALKGSRRSEAKARLLEERVPLDQP</sequence>
<accession>A0A1Y1I297</accession>
<keyword evidence="1" id="KW-0067">ATP-binding</keyword>
<feature type="domain" description="Protein kinase" evidence="3">
    <location>
        <begin position="153"/>
        <end position="272"/>
    </location>
</feature>
<feature type="region of interest" description="Disordered" evidence="2">
    <location>
        <begin position="1"/>
        <end position="51"/>
    </location>
</feature>
<dbReference type="Gene3D" id="1.10.510.10">
    <property type="entry name" value="Transferase(Phosphotransferase) domain 1"/>
    <property type="match status" value="1"/>
</dbReference>
<dbReference type="GO" id="GO:0005524">
    <property type="term" value="F:ATP binding"/>
    <property type="evidence" value="ECO:0007669"/>
    <property type="project" value="UniProtKB-UniRule"/>
</dbReference>
<dbReference type="InterPro" id="IPR000719">
    <property type="entry name" value="Prot_kinase_dom"/>
</dbReference>
<keyword evidence="4" id="KW-0808">Transferase</keyword>
<evidence type="ECO:0000313" key="4">
    <source>
        <dbReference type="EMBL" id="GAQ83559.1"/>
    </source>
</evidence>
<feature type="compositionally biased region" description="Basic and acidic residues" evidence="2">
    <location>
        <begin position="74"/>
        <end position="87"/>
    </location>
</feature>
<protein>
    <submittedName>
        <fullName evidence="4">Protein kinase-like domain containing protein</fullName>
    </submittedName>
</protein>
<name>A0A1Y1I297_KLENI</name>
<evidence type="ECO:0000256" key="2">
    <source>
        <dbReference type="SAM" id="MobiDB-lite"/>
    </source>
</evidence>
<reference evidence="4 5" key="1">
    <citation type="journal article" date="2014" name="Nat. Commun.">
        <title>Klebsormidium flaccidum genome reveals primary factors for plant terrestrial adaptation.</title>
        <authorList>
            <person name="Hori K."/>
            <person name="Maruyama F."/>
            <person name="Fujisawa T."/>
            <person name="Togashi T."/>
            <person name="Yamamoto N."/>
            <person name="Seo M."/>
            <person name="Sato S."/>
            <person name="Yamada T."/>
            <person name="Mori H."/>
            <person name="Tajima N."/>
            <person name="Moriyama T."/>
            <person name="Ikeuchi M."/>
            <person name="Watanabe M."/>
            <person name="Wada H."/>
            <person name="Kobayashi K."/>
            <person name="Saito M."/>
            <person name="Masuda T."/>
            <person name="Sasaki-Sekimoto Y."/>
            <person name="Mashiguchi K."/>
            <person name="Awai K."/>
            <person name="Shimojima M."/>
            <person name="Masuda S."/>
            <person name="Iwai M."/>
            <person name="Nobusawa T."/>
            <person name="Narise T."/>
            <person name="Kondo S."/>
            <person name="Saito H."/>
            <person name="Sato R."/>
            <person name="Murakawa M."/>
            <person name="Ihara Y."/>
            <person name="Oshima-Yamada Y."/>
            <person name="Ohtaka K."/>
            <person name="Satoh M."/>
            <person name="Sonobe K."/>
            <person name="Ishii M."/>
            <person name="Ohtani R."/>
            <person name="Kanamori-Sato M."/>
            <person name="Honoki R."/>
            <person name="Miyazaki D."/>
            <person name="Mochizuki H."/>
            <person name="Umetsu J."/>
            <person name="Higashi K."/>
            <person name="Shibata D."/>
            <person name="Kamiya Y."/>
            <person name="Sato N."/>
            <person name="Nakamura Y."/>
            <person name="Tabata S."/>
            <person name="Ida S."/>
            <person name="Kurokawa K."/>
            <person name="Ohta H."/>
        </authorList>
    </citation>
    <scope>NUCLEOTIDE SEQUENCE [LARGE SCALE GENOMIC DNA]</scope>
    <source>
        <strain evidence="4 5">NIES-2285</strain>
    </source>
</reference>
<organism evidence="4 5">
    <name type="scientific">Klebsormidium nitens</name>
    <name type="common">Green alga</name>
    <name type="synonym">Ulothrix nitens</name>
    <dbReference type="NCBI Taxonomy" id="105231"/>
    <lineage>
        <taxon>Eukaryota</taxon>
        <taxon>Viridiplantae</taxon>
        <taxon>Streptophyta</taxon>
        <taxon>Klebsormidiophyceae</taxon>
        <taxon>Klebsormidiales</taxon>
        <taxon>Klebsormidiaceae</taxon>
        <taxon>Klebsormidium</taxon>
    </lineage>
</organism>
<dbReference type="InterPro" id="IPR001245">
    <property type="entry name" value="Ser-Thr/Tyr_kinase_cat_dom"/>
</dbReference>
<dbReference type="PROSITE" id="PS50011">
    <property type="entry name" value="PROTEIN_KINASE_DOM"/>
    <property type="match status" value="1"/>
</dbReference>
<feature type="binding site" evidence="1">
    <location>
        <position position="189"/>
    </location>
    <ligand>
        <name>ATP</name>
        <dbReference type="ChEBI" id="CHEBI:30616"/>
    </ligand>
</feature>
<dbReference type="EMBL" id="DF237102">
    <property type="protein sequence ID" value="GAQ83559.1"/>
    <property type="molecule type" value="Genomic_DNA"/>
</dbReference>
<evidence type="ECO:0000313" key="5">
    <source>
        <dbReference type="Proteomes" id="UP000054558"/>
    </source>
</evidence>
<dbReference type="PROSITE" id="PS00107">
    <property type="entry name" value="PROTEIN_KINASE_ATP"/>
    <property type="match status" value="1"/>
</dbReference>
<proteinExistence type="predicted"/>
<dbReference type="InterPro" id="IPR011009">
    <property type="entry name" value="Kinase-like_dom_sf"/>
</dbReference>
<dbReference type="Proteomes" id="UP000054558">
    <property type="component" value="Unassembled WGS sequence"/>
</dbReference>
<evidence type="ECO:0000256" key="1">
    <source>
        <dbReference type="PROSITE-ProRule" id="PRU10141"/>
    </source>
</evidence>
<keyword evidence="1" id="KW-0547">Nucleotide-binding</keyword>
<dbReference type="Pfam" id="PF07714">
    <property type="entry name" value="PK_Tyr_Ser-Thr"/>
    <property type="match status" value="1"/>
</dbReference>
<feature type="compositionally biased region" description="Polar residues" evidence="2">
    <location>
        <begin position="22"/>
        <end position="32"/>
    </location>
</feature>
<evidence type="ECO:0000259" key="3">
    <source>
        <dbReference type="PROSITE" id="PS50011"/>
    </source>
</evidence>
<keyword evidence="4" id="KW-0418">Kinase</keyword>